<dbReference type="SUPFAM" id="SSF51395">
    <property type="entry name" value="FMN-linked oxidoreductases"/>
    <property type="match status" value="1"/>
</dbReference>
<sequence length="390" mass="41644">MNPNSVGLATQVSQPGAHGAVVGAAHDQEVPEVDLLSPLTLRSLTLRNRIAMAPMCQYSAEEGLANDWHLVHLGSRAVGGTGLVIVEATGVTRDGRITPGDLGIWSDDHIEPLARIARFVNGQGAVAGIQLAHAGRKASTAAPWTGGATLKTAGEGGWPVVAPSSIPFHPDDPAPVALDEAGIDGIVDAFEAAAWRALAAGFKVLEIHAAHGYLLHQFLSPHSNQRDDQYGGSLENRMRVVLRVTERVRATVPAGLPLFVRISATDWVAGGWDIEQSVELSRRLKDLGVDLIDVSTGGNLPTARIPVAKRYQVPCSRRIRDDAGIPTGTVGLITDAKDADDIITGGDADLVLVGRELLREPYWALKAQHAFEEEPDWPVQYGYAVKRRAK</sequence>
<dbReference type="Proteomes" id="UP001165263">
    <property type="component" value="Unassembled WGS sequence"/>
</dbReference>
<reference evidence="7" key="1">
    <citation type="submission" date="2022-08" db="EMBL/GenBank/DDBJ databases">
        <title>Reclassification of Massilia species as members of the genera Telluria, Duganella, Pseudoduganella, Mokoshia gen. nov. and Zemynaea gen. nov. using orthogonal and non-orthogonal genome-based approaches.</title>
        <authorList>
            <person name="Bowman J.P."/>
        </authorList>
    </citation>
    <scope>NUCLEOTIDE SEQUENCE</scope>
    <source>
        <strain evidence="7">LMG 11547</strain>
    </source>
</reference>
<dbReference type="PANTHER" id="PTHR43303:SF4">
    <property type="entry name" value="NADPH DEHYDROGENASE C23G7.10C-RELATED"/>
    <property type="match status" value="1"/>
</dbReference>
<keyword evidence="4" id="KW-0521">NADP</keyword>
<evidence type="ECO:0000313" key="7">
    <source>
        <dbReference type="EMBL" id="MCS0632228.1"/>
    </source>
</evidence>
<evidence type="ECO:0000256" key="2">
    <source>
        <dbReference type="ARBA" id="ARBA00022630"/>
    </source>
</evidence>
<comment type="cofactor">
    <cofactor evidence="1">
        <name>FMN</name>
        <dbReference type="ChEBI" id="CHEBI:58210"/>
    </cofactor>
</comment>
<dbReference type="Gene3D" id="3.20.20.70">
    <property type="entry name" value="Aldolase class I"/>
    <property type="match status" value="1"/>
</dbReference>
<keyword evidence="2" id="KW-0285">Flavoprotein</keyword>
<keyword evidence="5" id="KW-0560">Oxidoreductase</keyword>
<protein>
    <submittedName>
        <fullName evidence="7">NADH:flavin oxidoreductase/NADH oxidase</fullName>
    </submittedName>
</protein>
<dbReference type="Pfam" id="PF00724">
    <property type="entry name" value="Oxidored_FMN"/>
    <property type="match status" value="1"/>
</dbReference>
<evidence type="ECO:0000256" key="3">
    <source>
        <dbReference type="ARBA" id="ARBA00022643"/>
    </source>
</evidence>
<keyword evidence="3" id="KW-0288">FMN</keyword>
<evidence type="ECO:0000256" key="5">
    <source>
        <dbReference type="ARBA" id="ARBA00023002"/>
    </source>
</evidence>
<evidence type="ECO:0000313" key="8">
    <source>
        <dbReference type="Proteomes" id="UP001165263"/>
    </source>
</evidence>
<dbReference type="InterPro" id="IPR044152">
    <property type="entry name" value="YqjM-like"/>
</dbReference>
<evidence type="ECO:0000256" key="4">
    <source>
        <dbReference type="ARBA" id="ARBA00022857"/>
    </source>
</evidence>
<organism evidence="7 8">
    <name type="scientific">Telluria mixta</name>
    <dbReference type="NCBI Taxonomy" id="34071"/>
    <lineage>
        <taxon>Bacteria</taxon>
        <taxon>Pseudomonadati</taxon>
        <taxon>Pseudomonadota</taxon>
        <taxon>Betaproteobacteria</taxon>
        <taxon>Burkholderiales</taxon>
        <taxon>Oxalobacteraceae</taxon>
        <taxon>Telluria group</taxon>
        <taxon>Telluria</taxon>
    </lineage>
</organism>
<evidence type="ECO:0000256" key="1">
    <source>
        <dbReference type="ARBA" id="ARBA00001917"/>
    </source>
</evidence>
<dbReference type="InterPro" id="IPR001155">
    <property type="entry name" value="OxRdtase_FMN_N"/>
</dbReference>
<proteinExistence type="predicted"/>
<dbReference type="PANTHER" id="PTHR43303">
    <property type="entry name" value="NADPH DEHYDROGENASE C23G7.10C-RELATED"/>
    <property type="match status" value="1"/>
</dbReference>
<dbReference type="EMBL" id="JANUHC010000009">
    <property type="protein sequence ID" value="MCS0632228.1"/>
    <property type="molecule type" value="Genomic_DNA"/>
</dbReference>
<dbReference type="RefSeq" id="WP_259451267.1">
    <property type="nucleotide sequence ID" value="NZ_CP119520.1"/>
</dbReference>
<comment type="caution">
    <text evidence="7">The sequence shown here is derived from an EMBL/GenBank/DDBJ whole genome shotgun (WGS) entry which is preliminary data.</text>
</comment>
<dbReference type="CDD" id="cd02932">
    <property type="entry name" value="OYE_YqiM_FMN"/>
    <property type="match status" value="1"/>
</dbReference>
<dbReference type="InterPro" id="IPR013785">
    <property type="entry name" value="Aldolase_TIM"/>
</dbReference>
<keyword evidence="8" id="KW-1185">Reference proteome</keyword>
<gene>
    <name evidence="7" type="ORF">NX786_23135</name>
</gene>
<evidence type="ECO:0000259" key="6">
    <source>
        <dbReference type="Pfam" id="PF00724"/>
    </source>
</evidence>
<feature type="domain" description="NADH:flavin oxidoreductase/NADH oxidase N-terminal" evidence="6">
    <location>
        <begin position="35"/>
        <end position="372"/>
    </location>
</feature>
<name>A0ABT2C4A8_9BURK</name>
<accession>A0ABT2C4A8</accession>